<dbReference type="EMBL" id="CABP01000007">
    <property type="protein sequence ID" value="CBI03536.1"/>
    <property type="molecule type" value="Genomic_DNA"/>
</dbReference>
<evidence type="ECO:0000313" key="2">
    <source>
        <dbReference type="EMBL" id="CBI03536.1"/>
    </source>
</evidence>
<gene>
    <name evidence="2" type="ORF">CARN5_3067</name>
</gene>
<sequence>MLPDSVLLPVAGHGAHDPDMQPDQGGH</sequence>
<feature type="region of interest" description="Disordered" evidence="1">
    <location>
        <begin position="1"/>
        <end position="27"/>
    </location>
</feature>
<accession>E6Q8L0</accession>
<proteinExistence type="predicted"/>
<protein>
    <submittedName>
        <fullName evidence="2">Uncharacterized protein</fullName>
    </submittedName>
</protein>
<name>E6Q8L0_9ZZZZ</name>
<reference evidence="2" key="1">
    <citation type="submission" date="2009-10" db="EMBL/GenBank/DDBJ databases">
        <title>Diversity of trophic interactions inside an arsenic-rich microbial ecosystem.</title>
        <authorList>
            <person name="Bertin P.N."/>
            <person name="Heinrich-Salmeron A."/>
            <person name="Pelletier E."/>
            <person name="Goulhen-Chollet F."/>
            <person name="Arsene-Ploetze F."/>
            <person name="Gallien S."/>
            <person name="Calteau A."/>
            <person name="Vallenet D."/>
            <person name="Casiot C."/>
            <person name="Chane-Woon-Ming B."/>
            <person name="Giloteaux L."/>
            <person name="Barakat M."/>
            <person name="Bonnefoy V."/>
            <person name="Bruneel O."/>
            <person name="Chandler M."/>
            <person name="Cleiss J."/>
            <person name="Duran R."/>
            <person name="Elbaz-Poulichet F."/>
            <person name="Fonknechten N."/>
            <person name="Lauga B."/>
            <person name="Mornico D."/>
            <person name="Ortet P."/>
            <person name="Schaeffer C."/>
            <person name="Siguier P."/>
            <person name="Alexander Thil Smith A."/>
            <person name="Van Dorsselaer A."/>
            <person name="Weissenbach J."/>
            <person name="Medigue C."/>
            <person name="Le Paslier D."/>
        </authorList>
    </citation>
    <scope>NUCLEOTIDE SEQUENCE</scope>
</reference>
<evidence type="ECO:0000256" key="1">
    <source>
        <dbReference type="SAM" id="MobiDB-lite"/>
    </source>
</evidence>
<dbReference type="AlphaFoldDB" id="E6Q8L0"/>
<comment type="caution">
    <text evidence="2">The sequence shown here is derived from an EMBL/GenBank/DDBJ whole genome shotgun (WGS) entry which is preliminary data.</text>
</comment>
<organism evidence="2">
    <name type="scientific">mine drainage metagenome</name>
    <dbReference type="NCBI Taxonomy" id="410659"/>
    <lineage>
        <taxon>unclassified sequences</taxon>
        <taxon>metagenomes</taxon>
        <taxon>ecological metagenomes</taxon>
    </lineage>
</organism>